<sequence>MMTMDISMYGQHDQPHTSSYHHTASDSVYHPYYNTNDAGTGYGQTAPGYHHQSVGYHETYHHHHHENYGTQILYDGSGTSPPPDPHFYSQGSLGQLGLHLESPTDPIISTDNGLSYTNLDYNNGGTGINNGPVNSGLYPHDTYHQSPAYIRSPIDDTKGYQHEADVNFQAIDFNQHHQQQQQQQHLHHTSHQQHHVSHQQVFAKQECQQRLGQPHGQQAHEQPQNVGTGTTHNSHSVTTYRWMQVKRNVPKPAAPKLTPNQLSEFVATATGNQIGSANATGGGPACLASVGVTSGDVISACRLGYPRSAAHNVAAALHQQQQQSQHVLGNTGRTNFSNKQLTELEKEFHFNKYLTRARRIEIASALQLNETQVKIWFQNRRMKQKKRIKDGLIPATAASAAQEVAVTAIGPTASNMDLPQTGSSENSRDTN</sequence>
<evidence type="ECO:0000256" key="5">
    <source>
        <dbReference type="ARBA" id="ARBA00023242"/>
    </source>
</evidence>
<dbReference type="InterPro" id="IPR017970">
    <property type="entry name" value="Homeobox_CS"/>
</dbReference>
<dbReference type="PANTHER" id="PTHR45946:SF4">
    <property type="entry name" value="HOMEOBOX PROTEIN ROUGH-RELATED"/>
    <property type="match status" value="1"/>
</dbReference>
<dbReference type="GO" id="GO:0000981">
    <property type="term" value="F:DNA-binding transcription factor activity, RNA polymerase II-specific"/>
    <property type="evidence" value="ECO:0007669"/>
    <property type="project" value="InterPro"/>
</dbReference>
<dbReference type="Pfam" id="PF00046">
    <property type="entry name" value="Homeodomain"/>
    <property type="match status" value="1"/>
</dbReference>
<dbReference type="EMBL" id="GIIL01002437">
    <property type="protein sequence ID" value="NOV46163.1"/>
    <property type="molecule type" value="Transcribed_RNA"/>
</dbReference>
<feature type="region of interest" description="Disordered" evidence="8">
    <location>
        <begin position="1"/>
        <end position="22"/>
    </location>
</feature>
<dbReference type="InterPro" id="IPR001356">
    <property type="entry name" value="HD"/>
</dbReference>
<dbReference type="SMART" id="SM00389">
    <property type="entry name" value="HOX"/>
    <property type="match status" value="1"/>
</dbReference>
<evidence type="ECO:0000256" key="6">
    <source>
        <dbReference type="PROSITE-ProRule" id="PRU00108"/>
    </source>
</evidence>
<evidence type="ECO:0000256" key="1">
    <source>
        <dbReference type="ARBA" id="ARBA00004123"/>
    </source>
</evidence>
<keyword evidence="5 6" id="KW-0539">Nucleus</keyword>
<feature type="region of interest" description="Disordered" evidence="8">
    <location>
        <begin position="175"/>
        <end position="235"/>
    </location>
</feature>
<accession>A0A6M2DIK3</accession>
<dbReference type="AlphaFoldDB" id="A0A6M2DIK3"/>
<evidence type="ECO:0000259" key="9">
    <source>
        <dbReference type="PROSITE" id="PS50071"/>
    </source>
</evidence>
<evidence type="ECO:0000256" key="2">
    <source>
        <dbReference type="ARBA" id="ARBA00022473"/>
    </source>
</evidence>
<keyword evidence="3 6" id="KW-0238">DNA-binding</keyword>
<dbReference type="GO" id="GO:0005634">
    <property type="term" value="C:nucleus"/>
    <property type="evidence" value="ECO:0007669"/>
    <property type="project" value="UniProtKB-SubCell"/>
</dbReference>
<evidence type="ECO:0000256" key="8">
    <source>
        <dbReference type="SAM" id="MobiDB-lite"/>
    </source>
</evidence>
<feature type="region of interest" description="Disordered" evidence="8">
    <location>
        <begin position="412"/>
        <end position="431"/>
    </location>
</feature>
<feature type="compositionally biased region" description="Polar residues" evidence="8">
    <location>
        <begin position="206"/>
        <end position="235"/>
    </location>
</feature>
<name>A0A6M2DIK3_XENCH</name>
<dbReference type="GO" id="GO:0000978">
    <property type="term" value="F:RNA polymerase II cis-regulatory region sequence-specific DNA binding"/>
    <property type="evidence" value="ECO:0007669"/>
    <property type="project" value="TreeGrafter"/>
</dbReference>
<dbReference type="PROSITE" id="PS50071">
    <property type="entry name" value="HOMEOBOX_2"/>
    <property type="match status" value="1"/>
</dbReference>
<feature type="domain" description="Homeobox" evidence="9">
    <location>
        <begin position="333"/>
        <end position="387"/>
    </location>
</feature>
<feature type="compositionally biased region" description="Basic residues" evidence="8">
    <location>
        <begin position="185"/>
        <end position="197"/>
    </location>
</feature>
<dbReference type="InterPro" id="IPR009057">
    <property type="entry name" value="Homeodomain-like_sf"/>
</dbReference>
<evidence type="ECO:0000256" key="7">
    <source>
        <dbReference type="RuleBase" id="RU000682"/>
    </source>
</evidence>
<evidence type="ECO:0000313" key="10">
    <source>
        <dbReference type="EMBL" id="NOV46163.1"/>
    </source>
</evidence>
<dbReference type="InterPro" id="IPR046327">
    <property type="entry name" value="HXA1/B1/D1"/>
</dbReference>
<feature type="compositionally biased region" description="Polar residues" evidence="8">
    <location>
        <begin position="412"/>
        <end position="425"/>
    </location>
</feature>
<dbReference type="PRINTS" id="PR00024">
    <property type="entry name" value="HOMEOBOX"/>
</dbReference>
<keyword evidence="2" id="KW-0217">Developmental protein</keyword>
<dbReference type="InterPro" id="IPR020479">
    <property type="entry name" value="HD_metazoa"/>
</dbReference>
<comment type="subcellular location">
    <subcellularLocation>
        <location evidence="1 6 7">Nucleus</location>
    </subcellularLocation>
</comment>
<evidence type="ECO:0000256" key="4">
    <source>
        <dbReference type="ARBA" id="ARBA00023155"/>
    </source>
</evidence>
<feature type="DNA-binding region" description="Homeobox" evidence="6">
    <location>
        <begin position="335"/>
        <end position="388"/>
    </location>
</feature>
<protein>
    <submittedName>
        <fullName evidence="10">Putative homeodomain-containing protein</fullName>
    </submittedName>
</protein>
<proteinExistence type="predicted"/>
<reference evidence="10" key="1">
    <citation type="submission" date="2020-03" db="EMBL/GenBank/DDBJ databases">
        <title>Transcriptomic Profiling of the Digestive Tract of the Rat Flea, Xenopsylla cheopis, Following Blood Feeding and Infection with Yersinia pestis.</title>
        <authorList>
            <person name="Bland D.M."/>
            <person name="Martens C.A."/>
            <person name="Virtaneva K."/>
            <person name="Kanakabandi K."/>
            <person name="Long D."/>
            <person name="Rosenke R."/>
            <person name="Saturday G.A."/>
            <person name="Hoyt F.H."/>
            <person name="Bruno D.P."/>
            <person name="Ribeiro J.M.C."/>
            <person name="Hinnebusch J."/>
        </authorList>
    </citation>
    <scope>NUCLEOTIDE SEQUENCE</scope>
</reference>
<dbReference type="PANTHER" id="PTHR45946">
    <property type="entry name" value="HOMEOBOX PROTEIN ROUGH-RELATED"/>
    <property type="match status" value="1"/>
</dbReference>
<dbReference type="Gene3D" id="1.10.10.60">
    <property type="entry name" value="Homeodomain-like"/>
    <property type="match status" value="1"/>
</dbReference>
<evidence type="ECO:0000256" key="3">
    <source>
        <dbReference type="ARBA" id="ARBA00023125"/>
    </source>
</evidence>
<organism evidence="10">
    <name type="scientific">Xenopsylla cheopis</name>
    <name type="common">Oriental rat flea</name>
    <name type="synonym">Pulex cheopis</name>
    <dbReference type="NCBI Taxonomy" id="163159"/>
    <lineage>
        <taxon>Eukaryota</taxon>
        <taxon>Metazoa</taxon>
        <taxon>Ecdysozoa</taxon>
        <taxon>Arthropoda</taxon>
        <taxon>Hexapoda</taxon>
        <taxon>Insecta</taxon>
        <taxon>Pterygota</taxon>
        <taxon>Neoptera</taxon>
        <taxon>Endopterygota</taxon>
        <taxon>Siphonaptera</taxon>
        <taxon>Pulicidae</taxon>
        <taxon>Xenopsyllinae</taxon>
        <taxon>Xenopsylla</taxon>
    </lineage>
</organism>
<keyword evidence="4 6" id="KW-0371">Homeobox</keyword>
<dbReference type="SUPFAM" id="SSF46689">
    <property type="entry name" value="Homeodomain-like"/>
    <property type="match status" value="1"/>
</dbReference>
<dbReference type="CDD" id="cd00086">
    <property type="entry name" value="homeodomain"/>
    <property type="match status" value="1"/>
</dbReference>
<dbReference type="PROSITE" id="PS00027">
    <property type="entry name" value="HOMEOBOX_1"/>
    <property type="match status" value="1"/>
</dbReference>